<accession>A0A5C8ZFV1</accession>
<dbReference type="GO" id="GO:0008812">
    <property type="term" value="F:choline dehydrogenase activity"/>
    <property type="evidence" value="ECO:0007669"/>
    <property type="project" value="UniProtKB-EC"/>
</dbReference>
<reference evidence="10 11" key="1">
    <citation type="submission" date="2019-07" db="EMBL/GenBank/DDBJ databases">
        <title>Quadrisphaera sp. strain DD2A genome sequencing and assembly.</title>
        <authorList>
            <person name="Kim I."/>
        </authorList>
    </citation>
    <scope>NUCLEOTIDE SEQUENCE [LARGE SCALE GENOMIC DNA]</scope>
    <source>
        <strain evidence="10 11">DD2A</strain>
    </source>
</reference>
<dbReference type="Pfam" id="PF05199">
    <property type="entry name" value="GMC_oxred_C"/>
    <property type="match status" value="1"/>
</dbReference>
<evidence type="ECO:0000313" key="11">
    <source>
        <dbReference type="Proteomes" id="UP000321234"/>
    </source>
</evidence>
<organism evidence="10 11">
    <name type="scientific">Quadrisphaera setariae</name>
    <dbReference type="NCBI Taxonomy" id="2593304"/>
    <lineage>
        <taxon>Bacteria</taxon>
        <taxon>Bacillati</taxon>
        <taxon>Actinomycetota</taxon>
        <taxon>Actinomycetes</taxon>
        <taxon>Kineosporiales</taxon>
        <taxon>Kineosporiaceae</taxon>
        <taxon>Quadrisphaera</taxon>
    </lineage>
</organism>
<dbReference type="GO" id="GO:0019285">
    <property type="term" value="P:glycine betaine biosynthetic process from choline"/>
    <property type="evidence" value="ECO:0007669"/>
    <property type="project" value="TreeGrafter"/>
</dbReference>
<protein>
    <submittedName>
        <fullName evidence="10">Choline dehydrogenase</fullName>
        <ecNumber evidence="10">1.1.99.1</ecNumber>
    </submittedName>
</protein>
<dbReference type="InterPro" id="IPR007867">
    <property type="entry name" value="GMC_OxRtase_C"/>
</dbReference>
<feature type="binding site" evidence="5">
    <location>
        <position position="249"/>
    </location>
    <ligand>
        <name>FAD</name>
        <dbReference type="ChEBI" id="CHEBI:57692"/>
    </ligand>
</feature>
<dbReference type="Pfam" id="PF00732">
    <property type="entry name" value="GMC_oxred_N"/>
    <property type="match status" value="1"/>
</dbReference>
<dbReference type="PIRSF" id="PIRSF000137">
    <property type="entry name" value="Alcohol_oxidase"/>
    <property type="match status" value="1"/>
</dbReference>
<dbReference type="Gene3D" id="3.30.560.10">
    <property type="entry name" value="Glucose Oxidase, domain 3"/>
    <property type="match status" value="1"/>
</dbReference>
<evidence type="ECO:0000256" key="3">
    <source>
        <dbReference type="ARBA" id="ARBA00022630"/>
    </source>
</evidence>
<evidence type="ECO:0000313" key="10">
    <source>
        <dbReference type="EMBL" id="TXR56394.1"/>
    </source>
</evidence>
<dbReference type="SUPFAM" id="SSF51905">
    <property type="entry name" value="FAD/NAD(P)-binding domain"/>
    <property type="match status" value="1"/>
</dbReference>
<name>A0A5C8ZFV1_9ACTN</name>
<evidence type="ECO:0000256" key="6">
    <source>
        <dbReference type="RuleBase" id="RU003968"/>
    </source>
</evidence>
<dbReference type="EC" id="1.1.99.1" evidence="10"/>
<dbReference type="PANTHER" id="PTHR11552:SF147">
    <property type="entry name" value="CHOLINE DEHYDROGENASE, MITOCHONDRIAL"/>
    <property type="match status" value="1"/>
</dbReference>
<evidence type="ECO:0000256" key="4">
    <source>
        <dbReference type="ARBA" id="ARBA00022827"/>
    </source>
</evidence>
<dbReference type="AlphaFoldDB" id="A0A5C8ZFV1"/>
<evidence type="ECO:0000256" key="7">
    <source>
        <dbReference type="SAM" id="MobiDB-lite"/>
    </source>
</evidence>
<dbReference type="GO" id="GO:0050660">
    <property type="term" value="F:flavin adenine dinucleotide binding"/>
    <property type="evidence" value="ECO:0007669"/>
    <property type="project" value="InterPro"/>
</dbReference>
<keyword evidence="3 6" id="KW-0285">Flavoprotein</keyword>
<evidence type="ECO:0000256" key="5">
    <source>
        <dbReference type="PIRSR" id="PIRSR000137-2"/>
    </source>
</evidence>
<dbReference type="InterPro" id="IPR036188">
    <property type="entry name" value="FAD/NAD-bd_sf"/>
</dbReference>
<comment type="similarity">
    <text evidence="2 6">Belongs to the GMC oxidoreductase family.</text>
</comment>
<feature type="region of interest" description="Disordered" evidence="7">
    <location>
        <begin position="1"/>
        <end position="21"/>
    </location>
</feature>
<comment type="caution">
    <text evidence="10">The sequence shown here is derived from an EMBL/GenBank/DDBJ whole genome shotgun (WGS) entry which is preliminary data.</text>
</comment>
<evidence type="ECO:0000259" key="8">
    <source>
        <dbReference type="PROSITE" id="PS00623"/>
    </source>
</evidence>
<evidence type="ECO:0000256" key="1">
    <source>
        <dbReference type="ARBA" id="ARBA00001974"/>
    </source>
</evidence>
<feature type="domain" description="Glucose-methanol-choline oxidoreductase N-terminal" evidence="8">
    <location>
        <begin position="107"/>
        <end position="130"/>
    </location>
</feature>
<feature type="compositionally biased region" description="Basic residues" evidence="7">
    <location>
        <begin position="1"/>
        <end position="18"/>
    </location>
</feature>
<dbReference type="PROSITE" id="PS00624">
    <property type="entry name" value="GMC_OXRED_2"/>
    <property type="match status" value="1"/>
</dbReference>
<keyword evidence="11" id="KW-1185">Reference proteome</keyword>
<dbReference type="InterPro" id="IPR000172">
    <property type="entry name" value="GMC_OxRdtase_N"/>
</dbReference>
<dbReference type="EMBL" id="VKAC01000005">
    <property type="protein sequence ID" value="TXR56394.1"/>
    <property type="molecule type" value="Genomic_DNA"/>
</dbReference>
<dbReference type="PROSITE" id="PS00623">
    <property type="entry name" value="GMC_OXRED_1"/>
    <property type="match status" value="1"/>
</dbReference>
<dbReference type="GO" id="GO:0016020">
    <property type="term" value="C:membrane"/>
    <property type="evidence" value="ECO:0007669"/>
    <property type="project" value="TreeGrafter"/>
</dbReference>
<evidence type="ECO:0000259" key="9">
    <source>
        <dbReference type="PROSITE" id="PS00624"/>
    </source>
</evidence>
<dbReference type="InterPro" id="IPR012132">
    <property type="entry name" value="GMC_OxRdtase"/>
</dbReference>
<proteinExistence type="inferred from homology"/>
<dbReference type="Gene3D" id="3.50.50.60">
    <property type="entry name" value="FAD/NAD(P)-binding domain"/>
    <property type="match status" value="1"/>
</dbReference>
<sequence length="608" mass="63895">MRRHAVRGHGHAIPRARRGGVSAHTEHVDVVVVGGGSAGSVVAGRLVERGAGSVLVLEAGAPVHPWDVEVRMPLGMYRAVGDPRYDWKYTSEEEPWLFRRKIVLPRGKVLGGSSAINGMLYQRGHAADYDGWAAFTGEQGWDYAHLLPYFQRVEAALTPAAGPSRGRAGAHVLTPDPADSPLHQAFFEAARQAGHPVATDPNDVQDGVGRFEKAAHRGRRVTAADAYLTPHLHGRTGRGALRVQTRALVTRVVVEGGRAVGVRYRVLDASGAAGPEQEVRAGEVVLAAGAFETPKLLQLSGIGDRDELAAAGVDAVHHLPGVGRDLQDHLGAFVQHRCSQPVSMASIKHKPNLLAAAAQWVALGTGPGASTHIEAGGFLRTSPEQVVPEATVFFSSLVWPVAGMPVVDGHGYQLYAYPGRVTSRGRVSLRSTDPSAAPVIVNNYLSTESDREAWVRVLRTVRDVLSQPAFAPYDGGEVVPGTHVVTDEELLAFVQRTARTGLHPTSTARMGVDDGAVLDPTTLQVHGIEGLRVVDASAIPVMPNGNSYAPVMVLAEKAADLISGATPPAPGDVPAAARALPGSLPVLPEAAPVRPEVSGGPAAGLAPA</sequence>
<keyword evidence="4 5" id="KW-0274">FAD</keyword>
<evidence type="ECO:0000256" key="2">
    <source>
        <dbReference type="ARBA" id="ARBA00010790"/>
    </source>
</evidence>
<dbReference type="PANTHER" id="PTHR11552">
    <property type="entry name" value="GLUCOSE-METHANOL-CHOLINE GMC OXIDOREDUCTASE"/>
    <property type="match status" value="1"/>
</dbReference>
<dbReference type="OrthoDB" id="9785276at2"/>
<dbReference type="SUPFAM" id="SSF54373">
    <property type="entry name" value="FAD-linked reductases, C-terminal domain"/>
    <property type="match status" value="1"/>
</dbReference>
<feature type="binding site" evidence="5">
    <location>
        <position position="109"/>
    </location>
    <ligand>
        <name>FAD</name>
        <dbReference type="ChEBI" id="CHEBI:57692"/>
    </ligand>
</feature>
<feature type="domain" description="Glucose-methanol-choline oxidoreductase N-terminal" evidence="9">
    <location>
        <begin position="289"/>
        <end position="303"/>
    </location>
</feature>
<dbReference type="Proteomes" id="UP000321234">
    <property type="component" value="Unassembled WGS sequence"/>
</dbReference>
<comment type="cofactor">
    <cofactor evidence="1 5">
        <name>FAD</name>
        <dbReference type="ChEBI" id="CHEBI:57692"/>
    </cofactor>
</comment>
<feature type="region of interest" description="Disordered" evidence="7">
    <location>
        <begin position="586"/>
        <end position="608"/>
    </location>
</feature>
<gene>
    <name evidence="10" type="ORF">FMM08_09860</name>
</gene>
<keyword evidence="10" id="KW-0560">Oxidoreductase</keyword>